<dbReference type="Pfam" id="PF05485">
    <property type="entry name" value="THAP"/>
    <property type="match status" value="1"/>
</dbReference>
<dbReference type="Proteomes" id="UP001153712">
    <property type="component" value="Chromosome 1"/>
</dbReference>
<keyword evidence="3" id="KW-0862">Zinc</keyword>
<evidence type="ECO:0000256" key="4">
    <source>
        <dbReference type="ARBA" id="ARBA00023125"/>
    </source>
</evidence>
<dbReference type="SUPFAM" id="SSF57716">
    <property type="entry name" value="Glucocorticoid receptor-like (DNA-binding domain)"/>
    <property type="match status" value="1"/>
</dbReference>
<evidence type="ECO:0000256" key="5">
    <source>
        <dbReference type="PROSITE-ProRule" id="PRU00309"/>
    </source>
</evidence>
<keyword evidence="2 5" id="KW-0863">Zinc-finger</keyword>
<dbReference type="SMART" id="SM00692">
    <property type="entry name" value="DM3"/>
    <property type="match status" value="1"/>
</dbReference>
<dbReference type="EMBL" id="OU900094">
    <property type="protein sequence ID" value="CAH1140930.1"/>
    <property type="molecule type" value="Genomic_DNA"/>
</dbReference>
<dbReference type="GO" id="GO:0003677">
    <property type="term" value="F:DNA binding"/>
    <property type="evidence" value="ECO:0007669"/>
    <property type="project" value="UniProtKB-UniRule"/>
</dbReference>
<evidence type="ECO:0000259" key="6">
    <source>
        <dbReference type="PROSITE" id="PS50950"/>
    </source>
</evidence>
<name>A0A9P0GT94_PHYSR</name>
<keyword evidence="4 5" id="KW-0238">DNA-binding</keyword>
<evidence type="ECO:0000256" key="1">
    <source>
        <dbReference type="ARBA" id="ARBA00022723"/>
    </source>
</evidence>
<keyword evidence="8" id="KW-1185">Reference proteome</keyword>
<proteinExistence type="predicted"/>
<sequence>MKVYTRGSGTCAAVYCWNNYKNCKYGFYRFPANVTRAKLWAIATGREDLCSTTDSLKSLHKTHRICSSHFKSCMVIGGSRKRLVHHAIPTIFPTKPSNFHLSDHNYYRPVREINIDELLCQINEKDNNDIDEILKINEVNKSPVIKNEEAETDITNVNLEQEAKIKLEPEELFLNQEEILIKDEPFDEHIDTIKKETFSDNEEVDKMKIQKNDSDVKKYKHLEESSMAKIKEELLSNQEEISIKDESLDEHTLHIKDEPLDEHTLHIKDEPLDEHTLHIKDEPTDSPEEDDSYCINARMQKLSSNYRVKPPIAQCGICNRRSAHLRYKINNHFRLLFHGDSD</sequence>
<protein>
    <recommendedName>
        <fullName evidence="6">THAP-type domain-containing protein</fullName>
    </recommendedName>
</protein>
<evidence type="ECO:0000313" key="8">
    <source>
        <dbReference type="Proteomes" id="UP001153712"/>
    </source>
</evidence>
<feature type="domain" description="THAP-type" evidence="6">
    <location>
        <begin position="1"/>
        <end position="92"/>
    </location>
</feature>
<reference evidence="7" key="1">
    <citation type="submission" date="2022-01" db="EMBL/GenBank/DDBJ databases">
        <authorList>
            <person name="King R."/>
        </authorList>
    </citation>
    <scope>NUCLEOTIDE SEQUENCE</scope>
</reference>
<organism evidence="7 8">
    <name type="scientific">Phyllotreta striolata</name>
    <name type="common">Striped flea beetle</name>
    <name type="synonym">Crioceris striolata</name>
    <dbReference type="NCBI Taxonomy" id="444603"/>
    <lineage>
        <taxon>Eukaryota</taxon>
        <taxon>Metazoa</taxon>
        <taxon>Ecdysozoa</taxon>
        <taxon>Arthropoda</taxon>
        <taxon>Hexapoda</taxon>
        <taxon>Insecta</taxon>
        <taxon>Pterygota</taxon>
        <taxon>Neoptera</taxon>
        <taxon>Endopterygota</taxon>
        <taxon>Coleoptera</taxon>
        <taxon>Polyphaga</taxon>
        <taxon>Cucujiformia</taxon>
        <taxon>Chrysomeloidea</taxon>
        <taxon>Chrysomelidae</taxon>
        <taxon>Galerucinae</taxon>
        <taxon>Alticini</taxon>
        <taxon>Phyllotreta</taxon>
    </lineage>
</organism>
<dbReference type="InterPro" id="IPR006612">
    <property type="entry name" value="THAP_Znf"/>
</dbReference>
<accession>A0A9P0GT94</accession>
<evidence type="ECO:0000313" key="7">
    <source>
        <dbReference type="EMBL" id="CAH1140930.1"/>
    </source>
</evidence>
<evidence type="ECO:0000256" key="3">
    <source>
        <dbReference type="ARBA" id="ARBA00022833"/>
    </source>
</evidence>
<dbReference type="GO" id="GO:0008270">
    <property type="term" value="F:zinc ion binding"/>
    <property type="evidence" value="ECO:0007669"/>
    <property type="project" value="UniProtKB-KW"/>
</dbReference>
<dbReference type="OrthoDB" id="7683421at2759"/>
<dbReference type="SMART" id="SM00980">
    <property type="entry name" value="THAP"/>
    <property type="match status" value="1"/>
</dbReference>
<dbReference type="PROSITE" id="PS50950">
    <property type="entry name" value="ZF_THAP"/>
    <property type="match status" value="1"/>
</dbReference>
<dbReference type="AlphaFoldDB" id="A0A9P0GT94"/>
<evidence type="ECO:0000256" key="2">
    <source>
        <dbReference type="ARBA" id="ARBA00022771"/>
    </source>
</evidence>
<gene>
    <name evidence="7" type="ORF">PHYEVI_LOCUS810</name>
</gene>
<keyword evidence="1" id="KW-0479">Metal-binding</keyword>